<dbReference type="RefSeq" id="XP_035828440.1">
    <property type="nucleotide sequence ID" value="XM_035972547.1"/>
</dbReference>
<dbReference type="RefSeq" id="XP_005090953.1">
    <property type="nucleotide sequence ID" value="XM_005090896.3"/>
</dbReference>
<proteinExistence type="predicted"/>
<protein>
    <submittedName>
        <fullName evidence="5 6">Ketohexokinase</fullName>
    </submittedName>
</protein>
<evidence type="ECO:0000313" key="7">
    <source>
        <dbReference type="RefSeq" id="XP_035828440.1"/>
    </source>
</evidence>
<reference evidence="5 6" key="1">
    <citation type="submission" date="2025-05" db="UniProtKB">
        <authorList>
            <consortium name="RefSeq"/>
        </authorList>
    </citation>
    <scope>IDENTIFICATION</scope>
</reference>
<dbReference type="InterPro" id="IPR029056">
    <property type="entry name" value="Ribokinase-like"/>
</dbReference>
<evidence type="ECO:0000313" key="6">
    <source>
        <dbReference type="RefSeq" id="XP_012943798.1"/>
    </source>
</evidence>
<keyword evidence="4" id="KW-1185">Reference proteome</keyword>
<dbReference type="InterPro" id="IPR002173">
    <property type="entry name" value="Carboh/pur_kinase_PfkB_CS"/>
</dbReference>
<dbReference type="PANTHER" id="PTHR42774:SF3">
    <property type="entry name" value="KETOHEXOKINASE"/>
    <property type="match status" value="1"/>
</dbReference>
<keyword evidence="2" id="KW-0418">Kinase</keyword>
<dbReference type="GeneID" id="101858381"/>
<dbReference type="PANTHER" id="PTHR42774">
    <property type="entry name" value="PHOSPHOTRANSFERASE SYSTEM TRANSPORT PROTEIN"/>
    <property type="match status" value="1"/>
</dbReference>
<dbReference type="InterPro" id="IPR011611">
    <property type="entry name" value="PfkB_dom"/>
</dbReference>
<dbReference type="SUPFAM" id="SSF53613">
    <property type="entry name" value="Ribokinase-like"/>
    <property type="match status" value="1"/>
</dbReference>
<evidence type="ECO:0000313" key="5">
    <source>
        <dbReference type="RefSeq" id="XP_005090953.1"/>
    </source>
</evidence>
<name>A0ABM1AA71_APLCA</name>
<sequence>MATPLEKEVGKVLCVGLACVDFVNVIGQFPQEDSDQRGLKYYWQRGGNAANNSTVLSLLAVPVEFMGVLGNAGAEACWIQEDFSAMGIDTSHCVMESCLCPVSTCILCQTTGSRTILHYPRDQPKLTYRAFHEKLKRNFSAYAQVHFELGSNVQDYELMMEDVLSYNTSLGTSLKQPVVISLEIEKPDISNSEAVMSKADIVFISKDFASIQGFEDPVSAVKGLYNHCHKGAVLICAWAELGAAAKFKDEVLTASALTGVNAVDTLGAGDTFVAGFIGHALKKRKSSGLDSSIIRDSLEFGCQLAGRKCSMYGYNGLKEFW</sequence>
<feature type="domain" description="Carbohydrate kinase PfkB" evidence="3">
    <location>
        <begin position="11"/>
        <end position="309"/>
    </location>
</feature>
<keyword evidence="1" id="KW-0808">Transferase</keyword>
<dbReference type="InterPro" id="IPR052562">
    <property type="entry name" value="Ketohexokinase-related"/>
</dbReference>
<dbReference type="Gene3D" id="3.40.1190.20">
    <property type="match status" value="1"/>
</dbReference>
<evidence type="ECO:0000256" key="1">
    <source>
        <dbReference type="ARBA" id="ARBA00022679"/>
    </source>
</evidence>
<evidence type="ECO:0000256" key="2">
    <source>
        <dbReference type="ARBA" id="ARBA00022777"/>
    </source>
</evidence>
<dbReference type="RefSeq" id="XP_012943798.1">
    <property type="nucleotide sequence ID" value="XM_013088344.2"/>
</dbReference>
<dbReference type="Proteomes" id="UP000694888">
    <property type="component" value="Unplaced"/>
</dbReference>
<organism evidence="4 6">
    <name type="scientific">Aplysia californica</name>
    <name type="common">California sea hare</name>
    <dbReference type="NCBI Taxonomy" id="6500"/>
    <lineage>
        <taxon>Eukaryota</taxon>
        <taxon>Metazoa</taxon>
        <taxon>Spiralia</taxon>
        <taxon>Lophotrochozoa</taxon>
        <taxon>Mollusca</taxon>
        <taxon>Gastropoda</taxon>
        <taxon>Heterobranchia</taxon>
        <taxon>Euthyneura</taxon>
        <taxon>Tectipleura</taxon>
        <taxon>Aplysiida</taxon>
        <taxon>Aplysioidea</taxon>
        <taxon>Aplysiidae</taxon>
        <taxon>Aplysia</taxon>
    </lineage>
</organism>
<dbReference type="Pfam" id="PF00294">
    <property type="entry name" value="PfkB"/>
    <property type="match status" value="1"/>
</dbReference>
<accession>A0ABM1AA71</accession>
<evidence type="ECO:0000313" key="4">
    <source>
        <dbReference type="Proteomes" id="UP000694888"/>
    </source>
</evidence>
<dbReference type="PROSITE" id="PS00584">
    <property type="entry name" value="PFKB_KINASES_2"/>
    <property type="match status" value="1"/>
</dbReference>
<evidence type="ECO:0000259" key="3">
    <source>
        <dbReference type="Pfam" id="PF00294"/>
    </source>
</evidence>
<gene>
    <name evidence="5 6 7" type="primary">LOC101858381</name>
</gene>